<accession>A0A0R2NYY9</accession>
<name>A0A0R2NYY9_9ACTN</name>
<comment type="caution">
    <text evidence="1">The sequence shown here is derived from an EMBL/GenBank/DDBJ whole genome shotgun (WGS) entry which is preliminary data.</text>
</comment>
<sequence>MSSTNSSRPNSRPSAVGRRCTRSGCSAHAIKTLTYIYSDSTALIGPLSTYVEPHAYDLCLEHSAKLTVPQGWSVIEHNPDREIVEPSPEDLIAIADAIRQSFAEDIVPKAVTPEVGRRGHLRAIPDNK</sequence>
<dbReference type="Pfam" id="PF12005">
    <property type="entry name" value="DUF3499"/>
    <property type="match status" value="1"/>
</dbReference>
<protein>
    <recommendedName>
        <fullName evidence="3">Alcohol dehydrogenase</fullName>
    </recommendedName>
</protein>
<organism evidence="1 2">
    <name type="scientific">Actinobacteria bacterium BACL2 MAG-120802-bin41</name>
    <dbReference type="NCBI Taxonomy" id="1655568"/>
    <lineage>
        <taxon>Bacteria</taxon>
        <taxon>Bacillati</taxon>
        <taxon>Actinomycetota</taxon>
        <taxon>Actinomycetes</taxon>
        <taxon>Actinomycetes incertae sedis</taxon>
        <taxon>ac1 cluster</taxon>
    </lineage>
</organism>
<dbReference type="Proteomes" id="UP000053941">
    <property type="component" value="Unassembled WGS sequence"/>
</dbReference>
<dbReference type="AlphaFoldDB" id="A0A0R2NYY9"/>
<proteinExistence type="predicted"/>
<reference evidence="1 2" key="1">
    <citation type="submission" date="2015-10" db="EMBL/GenBank/DDBJ databases">
        <title>Metagenome-Assembled Genomes uncover a global brackish microbiome.</title>
        <authorList>
            <person name="Hugerth L.W."/>
            <person name="Larsson J."/>
            <person name="Alneberg J."/>
            <person name="Lindh M.V."/>
            <person name="Legrand C."/>
            <person name="Pinhassi J."/>
            <person name="Andersson A.F."/>
        </authorList>
    </citation>
    <scope>NUCLEOTIDE SEQUENCE [LARGE SCALE GENOMIC DNA]</scope>
    <source>
        <strain evidence="1">BACL2 MAG-120802-bin41</strain>
    </source>
</reference>
<gene>
    <name evidence="1" type="ORF">ABR60_02000</name>
</gene>
<evidence type="ECO:0000313" key="1">
    <source>
        <dbReference type="EMBL" id="KRO31038.1"/>
    </source>
</evidence>
<evidence type="ECO:0008006" key="3">
    <source>
        <dbReference type="Google" id="ProtNLM"/>
    </source>
</evidence>
<dbReference type="InterPro" id="IPR021888">
    <property type="entry name" value="DUF3499"/>
</dbReference>
<dbReference type="EMBL" id="LIAS01000028">
    <property type="protein sequence ID" value="KRO31038.1"/>
    <property type="molecule type" value="Genomic_DNA"/>
</dbReference>
<evidence type="ECO:0000313" key="2">
    <source>
        <dbReference type="Proteomes" id="UP000053941"/>
    </source>
</evidence>